<dbReference type="STRING" id="1507870.A0A1V8SYL3"/>
<feature type="transmembrane region" description="Helical" evidence="2">
    <location>
        <begin position="643"/>
        <end position="666"/>
    </location>
</feature>
<feature type="compositionally biased region" description="Polar residues" evidence="1">
    <location>
        <begin position="365"/>
        <end position="377"/>
    </location>
</feature>
<feature type="compositionally biased region" description="Polar residues" evidence="1">
    <location>
        <begin position="91"/>
        <end position="101"/>
    </location>
</feature>
<feature type="compositionally biased region" description="Low complexity" evidence="1">
    <location>
        <begin position="435"/>
        <end position="452"/>
    </location>
</feature>
<dbReference type="AlphaFoldDB" id="A0A1V8SYL3"/>
<keyword evidence="2" id="KW-1133">Transmembrane helix</keyword>
<comment type="caution">
    <text evidence="3">The sequence shown here is derived from an EMBL/GenBank/DDBJ whole genome shotgun (WGS) entry which is preliminary data.</text>
</comment>
<evidence type="ECO:0000256" key="1">
    <source>
        <dbReference type="SAM" id="MobiDB-lite"/>
    </source>
</evidence>
<keyword evidence="4" id="KW-1185">Reference proteome</keyword>
<dbReference type="EMBL" id="NAJO01000022">
    <property type="protein sequence ID" value="OQO04159.1"/>
    <property type="molecule type" value="Genomic_DNA"/>
</dbReference>
<keyword evidence="2" id="KW-0472">Membrane</keyword>
<accession>A0A1V8SYL3</accession>
<feature type="region of interest" description="Disordered" evidence="1">
    <location>
        <begin position="33"/>
        <end position="54"/>
    </location>
</feature>
<dbReference type="InParanoid" id="A0A1V8SYL3"/>
<feature type="region of interest" description="Disordered" evidence="1">
    <location>
        <begin position="435"/>
        <end position="458"/>
    </location>
</feature>
<keyword evidence="2" id="KW-0812">Transmembrane</keyword>
<evidence type="ECO:0000256" key="2">
    <source>
        <dbReference type="SAM" id="Phobius"/>
    </source>
</evidence>
<sequence>MHLANTVPAQVLKNQQTRDVIAKSSPLGSLAVDTSFSRHRGTSPKLLQGASDSQDSVDVVRNAVAGSAAGYKKGNASRSGLPSRPDAYRNKTAQTGAQAQGHSLAVHPYNKRIHGLRPSPLNLTDVSPSDRVVPIGIDISDSRVQHQAREPNTPTILITPAREDFAQCNTTAQAALLGVARPASSVYSGMPCTADFEKTPPVPPLPLFAMRGRMKPILERTQTVTESIGAVVKDETADAKSHKATLSVCTVFEEDDAGERPAIASTTSLKRGRSRRLTSRSQLPTPRRSHGWWNFVTSPFSAGTNGHFWRSPALHEEESTPILWNASRMNDGGAAGRMSSDSDDPDFEESRSAGAGAQVEEHTRNLPTRSFTAPETTGACSPEVDIYRIPSQGEAAVYYDSSRHFPSLVFDRSASSPLSALTDVCACERHNHGVSRSVGPGSTSPGTSTSASNYRCADADGAAPENQAVALNKSLGARSPTFVSTTRGELTPSTSARPTVTRDMTQLTVGSQASPLSETPILQHAHLAAIMGPHSTRGETKAITLVSSRPPSPPGLPDAIDDSFTQTLVHPALKKSEPVVRERPILHSRNDSFGLGITSSEKEVFFAPPPLSEKPRLGTDRFGQLKIMTDEDRAPREPFVRRFFWPLAGAASLLLLVLVVLLITLVSQKHGDTAVQAQWLNLTSFPPLPTGVTTVAQPETSRQESACVAQSELWTCVATEITGKTLQPDFRFEIRFRNHTTSQLNNTELSSDLSRRSGPVRARSLVQTRDAWANSLWAATPSPSSTEDQAFLGNTTDNITAPYEGEETPFYLSLLDSTALNGLTKRQSDPYPYPYPTTGAMSNSSSNTNASTSAVRNVPKPIKLANGQPLPETLYPYAQSQPLRLYNRDAADEHYGFYTYFDRTMIVSNISNPDANSTIPGNSAPSSSSAVCTWSQTRVHVQIWTRRSNPLLDSSSAPSVSNTTEILPMINGTNTSSLGVSALNSTANDLVQPGSFPYQVSVTLDRHGGDAARKGVYCYSLDDEGKVSDDGWWVNEDRALGGQIVNAAEVPGSGGVSVGRRDAMGIGKGIDGGTGGCGCSWQNWK</sequence>
<name>A0A1V8SYL3_9PEZI</name>
<feature type="region of interest" description="Disordered" evidence="1">
    <location>
        <begin position="326"/>
        <end position="377"/>
    </location>
</feature>
<gene>
    <name evidence="3" type="ORF">B0A48_10769</name>
</gene>
<evidence type="ECO:0000313" key="4">
    <source>
        <dbReference type="Proteomes" id="UP000192596"/>
    </source>
</evidence>
<reference evidence="4" key="1">
    <citation type="submission" date="2017-03" db="EMBL/GenBank/DDBJ databases">
        <title>Genomes of endolithic fungi from Antarctica.</title>
        <authorList>
            <person name="Coleine C."/>
            <person name="Masonjones S."/>
            <person name="Stajich J.E."/>
        </authorList>
    </citation>
    <scope>NUCLEOTIDE SEQUENCE [LARGE SCALE GENOMIC DNA]</scope>
    <source>
        <strain evidence="4">CCFEE 5527</strain>
    </source>
</reference>
<feature type="region of interest" description="Disordered" evidence="1">
    <location>
        <begin position="70"/>
        <end position="104"/>
    </location>
</feature>
<proteinExistence type="predicted"/>
<evidence type="ECO:0000313" key="3">
    <source>
        <dbReference type="EMBL" id="OQO04159.1"/>
    </source>
</evidence>
<dbReference type="Proteomes" id="UP000192596">
    <property type="component" value="Unassembled WGS sequence"/>
</dbReference>
<dbReference type="OrthoDB" id="10259622at2759"/>
<organism evidence="3 4">
    <name type="scientific">Cryoendolithus antarcticus</name>
    <dbReference type="NCBI Taxonomy" id="1507870"/>
    <lineage>
        <taxon>Eukaryota</taxon>
        <taxon>Fungi</taxon>
        <taxon>Dikarya</taxon>
        <taxon>Ascomycota</taxon>
        <taxon>Pezizomycotina</taxon>
        <taxon>Dothideomycetes</taxon>
        <taxon>Dothideomycetidae</taxon>
        <taxon>Cladosporiales</taxon>
        <taxon>Cladosporiaceae</taxon>
        <taxon>Cryoendolithus</taxon>
    </lineage>
</organism>
<feature type="region of interest" description="Disordered" evidence="1">
    <location>
        <begin position="260"/>
        <end position="288"/>
    </location>
</feature>
<protein>
    <submittedName>
        <fullName evidence="3">Uncharacterized protein</fullName>
    </submittedName>
</protein>